<comment type="caution">
    <text evidence="2">The sequence shown here is derived from an EMBL/GenBank/DDBJ whole genome shotgun (WGS) entry which is preliminary data.</text>
</comment>
<sequence>MLTRVASKVANVSEKSPWGPSRGIMHQQMFVRIGGLVLAGGASFLYVKKVLTNRRKRREDIDRLQEQPNDRASQYGSF</sequence>
<proteinExistence type="predicted"/>
<accession>A0A8I2YT71</accession>
<reference evidence="2" key="1">
    <citation type="submission" date="2021-03" db="EMBL/GenBank/DDBJ databases">
        <title>Evolutionary innovations through gain and loss of genes in the ectomycorrhizal Boletales.</title>
        <authorList>
            <person name="Wu G."/>
            <person name="Miyauchi S."/>
            <person name="Morin E."/>
            <person name="Yang Z.-L."/>
            <person name="Xu J."/>
            <person name="Martin F.M."/>
        </authorList>
    </citation>
    <scope>NUCLEOTIDE SEQUENCE</scope>
    <source>
        <strain evidence="2">BR01</strain>
    </source>
</reference>
<organism evidence="2 3">
    <name type="scientific">Boletus reticuloceps</name>
    <dbReference type="NCBI Taxonomy" id="495285"/>
    <lineage>
        <taxon>Eukaryota</taxon>
        <taxon>Fungi</taxon>
        <taxon>Dikarya</taxon>
        <taxon>Basidiomycota</taxon>
        <taxon>Agaricomycotina</taxon>
        <taxon>Agaricomycetes</taxon>
        <taxon>Agaricomycetidae</taxon>
        <taxon>Boletales</taxon>
        <taxon>Boletineae</taxon>
        <taxon>Boletaceae</taxon>
        <taxon>Boletoideae</taxon>
        <taxon>Boletus</taxon>
    </lineage>
</organism>
<dbReference type="AlphaFoldDB" id="A0A8I2YT71"/>
<evidence type="ECO:0000313" key="3">
    <source>
        <dbReference type="Proteomes" id="UP000683000"/>
    </source>
</evidence>
<evidence type="ECO:0000256" key="1">
    <source>
        <dbReference type="SAM" id="Phobius"/>
    </source>
</evidence>
<gene>
    <name evidence="2" type="ORF">JVT61DRAFT_15412</name>
</gene>
<keyword evidence="1" id="KW-1133">Transmembrane helix</keyword>
<keyword evidence="1" id="KW-0812">Transmembrane</keyword>
<feature type="transmembrane region" description="Helical" evidence="1">
    <location>
        <begin position="29"/>
        <end position="47"/>
    </location>
</feature>
<dbReference type="OrthoDB" id="2692729at2759"/>
<keyword evidence="1" id="KW-0472">Membrane</keyword>
<dbReference type="EMBL" id="JAGFBS010000009">
    <property type="protein sequence ID" value="KAG6377594.1"/>
    <property type="molecule type" value="Genomic_DNA"/>
</dbReference>
<protein>
    <submittedName>
        <fullName evidence="2">Uncharacterized protein</fullName>
    </submittedName>
</protein>
<evidence type="ECO:0000313" key="2">
    <source>
        <dbReference type="EMBL" id="KAG6377594.1"/>
    </source>
</evidence>
<keyword evidence="3" id="KW-1185">Reference proteome</keyword>
<name>A0A8I2YT71_9AGAM</name>
<dbReference type="Proteomes" id="UP000683000">
    <property type="component" value="Unassembled WGS sequence"/>
</dbReference>